<gene>
    <name evidence="3" type="ORF">MFIFM68171_07036</name>
</gene>
<evidence type="ECO:0000313" key="3">
    <source>
        <dbReference type="EMBL" id="GAB1316826.1"/>
    </source>
</evidence>
<evidence type="ECO:0000256" key="2">
    <source>
        <dbReference type="SAM" id="SignalP"/>
    </source>
</evidence>
<organism evidence="3 4">
    <name type="scientific">Madurella fahalii</name>
    <dbReference type="NCBI Taxonomy" id="1157608"/>
    <lineage>
        <taxon>Eukaryota</taxon>
        <taxon>Fungi</taxon>
        <taxon>Dikarya</taxon>
        <taxon>Ascomycota</taxon>
        <taxon>Pezizomycotina</taxon>
        <taxon>Sordariomycetes</taxon>
        <taxon>Sordariomycetidae</taxon>
        <taxon>Sordariales</taxon>
        <taxon>Sordariales incertae sedis</taxon>
        <taxon>Madurella</taxon>
    </lineage>
</organism>
<keyword evidence="4" id="KW-1185">Reference proteome</keyword>
<name>A0ABQ0GGE5_9PEZI</name>
<dbReference type="Proteomes" id="UP001628179">
    <property type="component" value="Unassembled WGS sequence"/>
</dbReference>
<dbReference type="GeneID" id="98177779"/>
<accession>A0ABQ0GGE5</accession>
<reference evidence="3 4" key="1">
    <citation type="submission" date="2024-09" db="EMBL/GenBank/DDBJ databases">
        <title>Itraconazole resistance in Madurella fahalii resulting from another homologue of gene encoding cytochrome P450 14-alpha sterol demethylase (CYP51).</title>
        <authorList>
            <person name="Yoshioka I."/>
            <person name="Fahal A.H."/>
            <person name="Kaneko S."/>
            <person name="Yaguchi T."/>
        </authorList>
    </citation>
    <scope>NUCLEOTIDE SEQUENCE [LARGE SCALE GENOMIC DNA]</scope>
    <source>
        <strain evidence="3 4">IFM 68171</strain>
    </source>
</reference>
<evidence type="ECO:0000313" key="4">
    <source>
        <dbReference type="Proteomes" id="UP001628179"/>
    </source>
</evidence>
<dbReference type="EMBL" id="BAAFSV010000004">
    <property type="protein sequence ID" value="GAB1316826.1"/>
    <property type="molecule type" value="Genomic_DNA"/>
</dbReference>
<sequence>MKASFAATITAIFSVASAVTISLPSGVSIPSGITLPSGVTVVTAGASATAQSDASNAKKRQNIGGGLGSLSLNLAQTRTGASQQTGQANAANVPNGNAAAGANA</sequence>
<feature type="compositionally biased region" description="Low complexity" evidence="1">
    <location>
        <begin position="88"/>
        <end position="104"/>
    </location>
</feature>
<proteinExistence type="predicted"/>
<dbReference type="RefSeq" id="XP_070918557.1">
    <property type="nucleotide sequence ID" value="XM_071062456.1"/>
</dbReference>
<feature type="compositionally biased region" description="Polar residues" evidence="1">
    <location>
        <begin position="76"/>
        <end position="87"/>
    </location>
</feature>
<keyword evidence="2" id="KW-0732">Signal</keyword>
<evidence type="ECO:0000256" key="1">
    <source>
        <dbReference type="SAM" id="MobiDB-lite"/>
    </source>
</evidence>
<comment type="caution">
    <text evidence="3">The sequence shown here is derived from an EMBL/GenBank/DDBJ whole genome shotgun (WGS) entry which is preliminary data.</text>
</comment>
<feature type="chain" id="PRO_5047477837" evidence="2">
    <location>
        <begin position="19"/>
        <end position="104"/>
    </location>
</feature>
<feature type="signal peptide" evidence="2">
    <location>
        <begin position="1"/>
        <end position="18"/>
    </location>
</feature>
<protein>
    <submittedName>
        <fullName evidence="3">Uncharacterized protein</fullName>
    </submittedName>
</protein>
<feature type="region of interest" description="Disordered" evidence="1">
    <location>
        <begin position="76"/>
        <end position="104"/>
    </location>
</feature>